<dbReference type="OrthoDB" id="2991407at2"/>
<proteinExistence type="predicted"/>
<gene>
    <name evidence="1" type="ORF">E2626_00545</name>
</gene>
<name>A0A4Y8LQU9_9BACL</name>
<dbReference type="Proteomes" id="UP000297776">
    <property type="component" value="Unassembled WGS sequence"/>
</dbReference>
<keyword evidence="2" id="KW-1185">Reference proteome</keyword>
<organism evidence="1 2">
    <name type="scientific">Jeotgalibacillus salarius</name>
    <dbReference type="NCBI Taxonomy" id="546023"/>
    <lineage>
        <taxon>Bacteria</taxon>
        <taxon>Bacillati</taxon>
        <taxon>Bacillota</taxon>
        <taxon>Bacilli</taxon>
        <taxon>Bacillales</taxon>
        <taxon>Caryophanaceae</taxon>
        <taxon>Jeotgalibacillus</taxon>
    </lineage>
</organism>
<comment type="caution">
    <text evidence="1">The sequence shown here is derived from an EMBL/GenBank/DDBJ whole genome shotgun (WGS) entry which is preliminary data.</text>
</comment>
<reference evidence="1 2" key="1">
    <citation type="submission" date="2019-03" db="EMBL/GenBank/DDBJ databases">
        <authorList>
            <person name="Yang Y."/>
        </authorList>
    </citation>
    <scope>NUCLEOTIDE SEQUENCE [LARGE SCALE GENOMIC DNA]</scope>
    <source>
        <strain evidence="1 2">ASL-1</strain>
    </source>
</reference>
<evidence type="ECO:0000313" key="2">
    <source>
        <dbReference type="Proteomes" id="UP000297776"/>
    </source>
</evidence>
<accession>A0A4Y8LQU9</accession>
<protein>
    <submittedName>
        <fullName evidence="1">Uncharacterized protein</fullName>
    </submittedName>
</protein>
<sequence length="285" mass="33772">MEILINELSLDGSFRNLEEFYDSLRSVLKIQKLMEKSNASFLKHQELYTFKVTKELNLHDAFRDRRTRTNNEIRRFKQLLNSLMSDPSFWHEDQRHNSKDQYLCEFTSNTSGYSLAEACERSKIVMSFSNARFAKEILEVNKNGCTFDLINIQNFTTFSELLYEENVIGARVYCNHRFEGTNLSFAYLEEGYDFSILEESEEKAFISTFKMFNEMNWDAIMRSDGLDFKKYQPAKKDNWFLGTPYSSKQIYKFRTSQKFRCFGYREGDTFIVLRFETDHSISDNG</sequence>
<evidence type="ECO:0000313" key="1">
    <source>
        <dbReference type="EMBL" id="TFE03849.1"/>
    </source>
</evidence>
<dbReference type="RefSeq" id="WP_134378552.1">
    <property type="nucleotide sequence ID" value="NZ_SORX01000001.1"/>
</dbReference>
<dbReference type="EMBL" id="SORX01000001">
    <property type="protein sequence ID" value="TFE03849.1"/>
    <property type="molecule type" value="Genomic_DNA"/>
</dbReference>
<dbReference type="AlphaFoldDB" id="A0A4Y8LQU9"/>